<evidence type="ECO:0000313" key="2">
    <source>
        <dbReference type="Ensembl" id="ENSSSUP00005023212.1"/>
    </source>
</evidence>
<dbReference type="AlphaFoldDB" id="A0A673UPJ9"/>
<protein>
    <submittedName>
        <fullName evidence="2">Uncharacterized protein</fullName>
    </submittedName>
</protein>
<feature type="compositionally biased region" description="Low complexity" evidence="1">
    <location>
        <begin position="23"/>
        <end position="46"/>
    </location>
</feature>
<sequence>MSRQSTLYSFFPKSPALNNANKASVKASGEGGSAAAATRASSSPGGDAARSEAEPGPGPLASSASPPRARNINGGLRKSAGPVVPARGGGKGMPAGGDERLQPQ</sequence>
<dbReference type="Proteomes" id="UP000472268">
    <property type="component" value="Unplaced"/>
</dbReference>
<evidence type="ECO:0000313" key="3">
    <source>
        <dbReference type="Proteomes" id="UP000472268"/>
    </source>
</evidence>
<evidence type="ECO:0000256" key="1">
    <source>
        <dbReference type="SAM" id="MobiDB-lite"/>
    </source>
</evidence>
<reference evidence="2" key="2">
    <citation type="submission" date="2025-09" db="UniProtKB">
        <authorList>
            <consortium name="Ensembl"/>
        </authorList>
    </citation>
    <scope>IDENTIFICATION</scope>
</reference>
<feature type="region of interest" description="Disordered" evidence="1">
    <location>
        <begin position="1"/>
        <end position="104"/>
    </location>
</feature>
<dbReference type="OMA" id="TRYSGWG"/>
<dbReference type="Ensembl" id="ENSSSUT00005026583.1">
    <property type="protein sequence ID" value="ENSSSUP00005023212.1"/>
    <property type="gene ID" value="ENSSSUG00005015139.1"/>
</dbReference>
<keyword evidence="3" id="KW-1185">Reference proteome</keyword>
<proteinExistence type="predicted"/>
<organism evidence="2 3">
    <name type="scientific">Suricata suricatta</name>
    <name type="common">Meerkat</name>
    <dbReference type="NCBI Taxonomy" id="37032"/>
    <lineage>
        <taxon>Eukaryota</taxon>
        <taxon>Metazoa</taxon>
        <taxon>Chordata</taxon>
        <taxon>Craniata</taxon>
        <taxon>Vertebrata</taxon>
        <taxon>Euteleostomi</taxon>
        <taxon>Mammalia</taxon>
        <taxon>Eutheria</taxon>
        <taxon>Laurasiatheria</taxon>
        <taxon>Carnivora</taxon>
        <taxon>Feliformia</taxon>
        <taxon>Herpestidae</taxon>
        <taxon>Suricata</taxon>
    </lineage>
</organism>
<reference evidence="2" key="1">
    <citation type="submission" date="2025-08" db="UniProtKB">
        <authorList>
            <consortium name="Ensembl"/>
        </authorList>
    </citation>
    <scope>IDENTIFICATION</scope>
</reference>
<name>A0A673UPJ9_SURSU</name>
<accession>A0A673UPJ9</accession>
<feature type="compositionally biased region" description="Low complexity" evidence="1">
    <location>
        <begin position="59"/>
        <end position="70"/>
    </location>
</feature>